<dbReference type="RefSeq" id="WP_130492074.1">
    <property type="nucleotide sequence ID" value="NZ_SGXD01000002.1"/>
</dbReference>
<gene>
    <name evidence="2" type="ORF">EV189_1232</name>
</gene>
<organism evidence="2 3">
    <name type="scientific">Motilibacter rhizosphaerae</name>
    <dbReference type="NCBI Taxonomy" id="598652"/>
    <lineage>
        <taxon>Bacteria</taxon>
        <taxon>Bacillati</taxon>
        <taxon>Actinomycetota</taxon>
        <taxon>Actinomycetes</taxon>
        <taxon>Motilibacterales</taxon>
        <taxon>Motilibacteraceae</taxon>
        <taxon>Motilibacter</taxon>
    </lineage>
</organism>
<dbReference type="EMBL" id="SGXD01000002">
    <property type="protein sequence ID" value="RZS89465.1"/>
    <property type="molecule type" value="Genomic_DNA"/>
</dbReference>
<dbReference type="AlphaFoldDB" id="A0A4Q7NR68"/>
<proteinExistence type="predicted"/>
<keyword evidence="1" id="KW-1133">Transmembrane helix</keyword>
<accession>A0A4Q7NR68</accession>
<comment type="caution">
    <text evidence="2">The sequence shown here is derived from an EMBL/GenBank/DDBJ whole genome shotgun (WGS) entry which is preliminary data.</text>
</comment>
<protein>
    <submittedName>
        <fullName evidence="2">Uncharacterized protein</fullName>
    </submittedName>
</protein>
<reference evidence="2 3" key="1">
    <citation type="submission" date="2019-02" db="EMBL/GenBank/DDBJ databases">
        <title>Genomic Encyclopedia of Type Strains, Phase IV (KMG-IV): sequencing the most valuable type-strain genomes for metagenomic binning, comparative biology and taxonomic classification.</title>
        <authorList>
            <person name="Goeker M."/>
        </authorList>
    </citation>
    <scope>NUCLEOTIDE SEQUENCE [LARGE SCALE GENOMIC DNA]</scope>
    <source>
        <strain evidence="2 3">DSM 45622</strain>
    </source>
</reference>
<evidence type="ECO:0000313" key="3">
    <source>
        <dbReference type="Proteomes" id="UP000293638"/>
    </source>
</evidence>
<evidence type="ECO:0000256" key="1">
    <source>
        <dbReference type="SAM" id="Phobius"/>
    </source>
</evidence>
<sequence>MTHASPERPTPQVLQETYDAPHHGRVEDVWDTLGRVGFVLVSLVFVLAVFFYAGWLFLANNT</sequence>
<keyword evidence="1" id="KW-0472">Membrane</keyword>
<keyword evidence="1" id="KW-0812">Transmembrane</keyword>
<name>A0A4Q7NR68_9ACTN</name>
<feature type="transmembrane region" description="Helical" evidence="1">
    <location>
        <begin position="36"/>
        <end position="58"/>
    </location>
</feature>
<keyword evidence="3" id="KW-1185">Reference proteome</keyword>
<dbReference type="Proteomes" id="UP000293638">
    <property type="component" value="Unassembled WGS sequence"/>
</dbReference>
<evidence type="ECO:0000313" key="2">
    <source>
        <dbReference type="EMBL" id="RZS89465.1"/>
    </source>
</evidence>